<reference evidence="1" key="2">
    <citation type="journal article" date="2015" name="Fish Shellfish Immunol.">
        <title>Early steps in the European eel (Anguilla anguilla)-Vibrio vulnificus interaction in the gills: Role of the RtxA13 toxin.</title>
        <authorList>
            <person name="Callol A."/>
            <person name="Pajuelo D."/>
            <person name="Ebbesson L."/>
            <person name="Teles M."/>
            <person name="MacKenzie S."/>
            <person name="Amaro C."/>
        </authorList>
    </citation>
    <scope>NUCLEOTIDE SEQUENCE</scope>
</reference>
<name>A0A0E9Q445_ANGAN</name>
<sequence length="36" mass="4062">MVFIHYIMLKTRIPLPSGPQFLFNSKKSLGRVAIAS</sequence>
<proteinExistence type="predicted"/>
<evidence type="ECO:0000313" key="1">
    <source>
        <dbReference type="EMBL" id="JAH10863.1"/>
    </source>
</evidence>
<protein>
    <submittedName>
        <fullName evidence="1">Uncharacterized protein</fullName>
    </submittedName>
</protein>
<organism evidence="1">
    <name type="scientific">Anguilla anguilla</name>
    <name type="common">European freshwater eel</name>
    <name type="synonym">Muraena anguilla</name>
    <dbReference type="NCBI Taxonomy" id="7936"/>
    <lineage>
        <taxon>Eukaryota</taxon>
        <taxon>Metazoa</taxon>
        <taxon>Chordata</taxon>
        <taxon>Craniata</taxon>
        <taxon>Vertebrata</taxon>
        <taxon>Euteleostomi</taxon>
        <taxon>Actinopterygii</taxon>
        <taxon>Neopterygii</taxon>
        <taxon>Teleostei</taxon>
        <taxon>Anguilliformes</taxon>
        <taxon>Anguillidae</taxon>
        <taxon>Anguilla</taxon>
    </lineage>
</organism>
<reference evidence="1" key="1">
    <citation type="submission" date="2014-11" db="EMBL/GenBank/DDBJ databases">
        <authorList>
            <person name="Amaro Gonzalez C."/>
        </authorList>
    </citation>
    <scope>NUCLEOTIDE SEQUENCE</scope>
</reference>
<accession>A0A0E9Q445</accession>
<dbReference type="AlphaFoldDB" id="A0A0E9Q445"/>
<dbReference type="EMBL" id="GBXM01097714">
    <property type="protein sequence ID" value="JAH10863.1"/>
    <property type="molecule type" value="Transcribed_RNA"/>
</dbReference>